<dbReference type="Gene3D" id="3.20.80.10">
    <property type="entry name" value="Regulatory factor, effector binding domain"/>
    <property type="match status" value="1"/>
</dbReference>
<reference evidence="4" key="1">
    <citation type="submission" date="2017-02" db="EMBL/GenBank/DDBJ databases">
        <title>Tessaracoccus aquaemaris sp. nov., isolated from the intestine of a Korean rockfish, Sebastes schlegelii, in a marine aquaculture pond.</title>
        <authorList>
            <person name="Tak E.J."/>
            <person name="Bae J.-W."/>
        </authorList>
    </citation>
    <scope>NUCLEOTIDE SEQUENCE [LARGE SCALE GENOMIC DNA]</scope>
    <source>
        <strain evidence="4">NSG39</strain>
    </source>
</reference>
<dbReference type="AlphaFoldDB" id="A0A1Q2CPN2"/>
<sequence>MTTTQHLTIGEFSSLSRISIRMLRHYDEHGLLRPDSVDQATGYRRYLPEQLADAAQIRRLRDVGFSVSAIAAVIATADEEAYRRALTLQRASLLRERDGVEERLVLIDQLIRSKENAMDAITVSHTTIPAARVVALRGVIPTYTDEGLLWQRFMPELGRQSLRPIGPGGVIEHDGEYRESDPDVSVWVPVGADVTVEEPLEIIDLPEQTAVVATIVGPYSLITEAHSRIAEYAQAQGLTLADGGPEAPIGDRNRNRYLTEPGTAGDPVTEVIMPLA</sequence>
<dbReference type="InterPro" id="IPR010499">
    <property type="entry name" value="AraC_E-bd"/>
</dbReference>
<protein>
    <submittedName>
        <fullName evidence="3">MerR family transcriptional regulator</fullName>
    </submittedName>
</protein>
<dbReference type="OrthoDB" id="7849865at2"/>
<dbReference type="InterPro" id="IPR047057">
    <property type="entry name" value="MerR_fam"/>
</dbReference>
<keyword evidence="1" id="KW-0238">DNA-binding</keyword>
<evidence type="ECO:0000313" key="3">
    <source>
        <dbReference type="EMBL" id="AQP48063.1"/>
    </source>
</evidence>
<feature type="domain" description="HTH merR-type" evidence="2">
    <location>
        <begin position="6"/>
        <end position="76"/>
    </location>
</feature>
<dbReference type="SUPFAM" id="SSF55136">
    <property type="entry name" value="Probable bacterial effector-binding domain"/>
    <property type="match status" value="1"/>
</dbReference>
<dbReference type="Proteomes" id="UP000188145">
    <property type="component" value="Chromosome"/>
</dbReference>
<evidence type="ECO:0000256" key="1">
    <source>
        <dbReference type="ARBA" id="ARBA00023125"/>
    </source>
</evidence>
<evidence type="ECO:0000259" key="2">
    <source>
        <dbReference type="PROSITE" id="PS50937"/>
    </source>
</evidence>
<dbReference type="InterPro" id="IPR011256">
    <property type="entry name" value="Reg_factor_effector_dom_sf"/>
</dbReference>
<dbReference type="SMART" id="SM00422">
    <property type="entry name" value="HTH_MERR"/>
    <property type="match status" value="1"/>
</dbReference>
<dbReference type="Gene3D" id="1.10.1660.10">
    <property type="match status" value="1"/>
</dbReference>
<name>A0A1Q2CPN2_9ACTN</name>
<dbReference type="GO" id="GO:0003700">
    <property type="term" value="F:DNA-binding transcription factor activity"/>
    <property type="evidence" value="ECO:0007669"/>
    <property type="project" value="InterPro"/>
</dbReference>
<dbReference type="Pfam" id="PF06445">
    <property type="entry name" value="GyrI-like"/>
    <property type="match status" value="1"/>
</dbReference>
<dbReference type="SMART" id="SM00871">
    <property type="entry name" value="AraC_E_bind"/>
    <property type="match status" value="1"/>
</dbReference>
<organism evidence="3 4">
    <name type="scientific">Tessaracoccus aquimaris</name>
    <dbReference type="NCBI Taxonomy" id="1332264"/>
    <lineage>
        <taxon>Bacteria</taxon>
        <taxon>Bacillati</taxon>
        <taxon>Actinomycetota</taxon>
        <taxon>Actinomycetes</taxon>
        <taxon>Propionibacteriales</taxon>
        <taxon>Propionibacteriaceae</taxon>
        <taxon>Tessaracoccus</taxon>
    </lineage>
</organism>
<dbReference type="InterPro" id="IPR009061">
    <property type="entry name" value="DNA-bd_dom_put_sf"/>
</dbReference>
<dbReference type="InterPro" id="IPR029442">
    <property type="entry name" value="GyrI-like"/>
</dbReference>
<gene>
    <name evidence="3" type="ORF">BW730_11760</name>
</gene>
<dbReference type="STRING" id="1332264.BW730_11760"/>
<dbReference type="InterPro" id="IPR000551">
    <property type="entry name" value="MerR-type_HTH_dom"/>
</dbReference>
<dbReference type="RefSeq" id="WP_077686395.1">
    <property type="nucleotide sequence ID" value="NZ_CP019606.1"/>
</dbReference>
<proteinExistence type="predicted"/>
<accession>A0A1Q2CPN2</accession>
<dbReference type="PANTHER" id="PTHR30204">
    <property type="entry name" value="REDOX-CYCLING DRUG-SENSING TRANSCRIPTIONAL ACTIVATOR SOXR"/>
    <property type="match status" value="1"/>
</dbReference>
<dbReference type="PROSITE" id="PS00552">
    <property type="entry name" value="HTH_MERR_1"/>
    <property type="match status" value="1"/>
</dbReference>
<keyword evidence="4" id="KW-1185">Reference proteome</keyword>
<dbReference type="KEGG" id="tes:BW730_11760"/>
<evidence type="ECO:0000313" key="4">
    <source>
        <dbReference type="Proteomes" id="UP000188145"/>
    </source>
</evidence>
<dbReference type="EMBL" id="CP019606">
    <property type="protein sequence ID" value="AQP48063.1"/>
    <property type="molecule type" value="Genomic_DNA"/>
</dbReference>
<dbReference type="SUPFAM" id="SSF46955">
    <property type="entry name" value="Putative DNA-binding domain"/>
    <property type="match status" value="1"/>
</dbReference>
<dbReference type="PROSITE" id="PS50937">
    <property type="entry name" value="HTH_MERR_2"/>
    <property type="match status" value="1"/>
</dbReference>
<dbReference type="CDD" id="cd01107">
    <property type="entry name" value="HTH_BmrR"/>
    <property type="match status" value="1"/>
</dbReference>
<dbReference type="PANTHER" id="PTHR30204:SF97">
    <property type="entry name" value="MERR FAMILY REGULATORY PROTEIN"/>
    <property type="match status" value="1"/>
</dbReference>
<dbReference type="Pfam" id="PF13411">
    <property type="entry name" value="MerR_1"/>
    <property type="match status" value="1"/>
</dbReference>
<dbReference type="GO" id="GO:0003677">
    <property type="term" value="F:DNA binding"/>
    <property type="evidence" value="ECO:0007669"/>
    <property type="project" value="UniProtKB-KW"/>
</dbReference>